<evidence type="ECO:0000256" key="3">
    <source>
        <dbReference type="ARBA" id="ARBA00022679"/>
    </source>
</evidence>
<dbReference type="KEGG" id="ngr:NAEGRDRAFT_50302"/>
<dbReference type="InterPro" id="IPR001678">
    <property type="entry name" value="MeTrfase_RsmB-F_NOP2_dom"/>
</dbReference>
<gene>
    <name evidence="8" type="ORF">NAEGRDRAFT_50302</name>
</gene>
<dbReference type="GO" id="GO:0001510">
    <property type="term" value="P:RNA methylation"/>
    <property type="evidence" value="ECO:0007669"/>
    <property type="project" value="InterPro"/>
</dbReference>
<dbReference type="InParanoid" id="D2VKJ2"/>
<feature type="binding site" evidence="6">
    <location>
        <position position="299"/>
    </location>
    <ligand>
        <name>S-adenosyl-L-methionine</name>
        <dbReference type="ChEBI" id="CHEBI:59789"/>
    </ligand>
</feature>
<reference evidence="8 9" key="1">
    <citation type="journal article" date="2010" name="Cell">
        <title>The genome of Naegleria gruberi illuminates early eukaryotic versatility.</title>
        <authorList>
            <person name="Fritz-Laylin L.K."/>
            <person name="Prochnik S.E."/>
            <person name="Ginger M.L."/>
            <person name="Dacks J.B."/>
            <person name="Carpenter M.L."/>
            <person name="Field M.C."/>
            <person name="Kuo A."/>
            <person name="Paredez A."/>
            <person name="Chapman J."/>
            <person name="Pham J."/>
            <person name="Shu S."/>
            <person name="Neupane R."/>
            <person name="Cipriano M."/>
            <person name="Mancuso J."/>
            <person name="Tu H."/>
            <person name="Salamov A."/>
            <person name="Lindquist E."/>
            <person name="Shapiro H."/>
            <person name="Lucas S."/>
            <person name="Grigoriev I.V."/>
            <person name="Cande W.Z."/>
            <person name="Fulton C."/>
            <person name="Rokhsar D.S."/>
            <person name="Dawson S.C."/>
        </authorList>
    </citation>
    <scope>NUCLEOTIDE SEQUENCE [LARGE SCALE GENOMIC DNA]</scope>
    <source>
        <strain evidence="8 9">NEG-M</strain>
    </source>
</reference>
<dbReference type="Gene3D" id="3.40.50.150">
    <property type="entry name" value="Vaccinia Virus protein VP39"/>
    <property type="match status" value="1"/>
</dbReference>
<feature type="binding site" evidence="6">
    <location>
        <position position="231"/>
    </location>
    <ligand>
        <name>S-adenosyl-L-methionine</name>
        <dbReference type="ChEBI" id="CHEBI:59789"/>
    </ligand>
</feature>
<organism evidence="9">
    <name type="scientific">Naegleria gruberi</name>
    <name type="common">Amoeba</name>
    <dbReference type="NCBI Taxonomy" id="5762"/>
    <lineage>
        <taxon>Eukaryota</taxon>
        <taxon>Discoba</taxon>
        <taxon>Heterolobosea</taxon>
        <taxon>Tetramitia</taxon>
        <taxon>Eutetramitia</taxon>
        <taxon>Vahlkampfiidae</taxon>
        <taxon>Naegleria</taxon>
    </lineage>
</organism>
<dbReference type="Pfam" id="PF01472">
    <property type="entry name" value="PUA"/>
    <property type="match status" value="1"/>
</dbReference>
<evidence type="ECO:0000313" key="9">
    <source>
        <dbReference type="Proteomes" id="UP000006671"/>
    </source>
</evidence>
<name>D2VKJ2_NAEGR</name>
<evidence type="ECO:0000256" key="4">
    <source>
        <dbReference type="ARBA" id="ARBA00022691"/>
    </source>
</evidence>
<dbReference type="RefSeq" id="XP_002675348.1">
    <property type="nucleotide sequence ID" value="XM_002675302.1"/>
</dbReference>
<dbReference type="OMA" id="YQGAMLY"/>
<dbReference type="Proteomes" id="UP000006671">
    <property type="component" value="Unassembled WGS sequence"/>
</dbReference>
<dbReference type="SUPFAM" id="SSF88697">
    <property type="entry name" value="PUA domain-like"/>
    <property type="match status" value="1"/>
</dbReference>
<feature type="domain" description="SAM-dependent MTase RsmB/NOP-type" evidence="7">
    <location>
        <begin position="100"/>
        <end position="422"/>
    </location>
</feature>
<dbReference type="VEuPathDB" id="AmoebaDB:NAEGRDRAFT_50302"/>
<dbReference type="InterPro" id="IPR023267">
    <property type="entry name" value="RCMT"/>
</dbReference>
<dbReference type="InterPro" id="IPR018314">
    <property type="entry name" value="RsmB/NOL1/NOP2-like_CS"/>
</dbReference>
<comment type="caution">
    <text evidence="6">Lacks conserved residue(s) required for the propagation of feature annotation.</text>
</comment>
<evidence type="ECO:0000259" key="7">
    <source>
        <dbReference type="PROSITE" id="PS51686"/>
    </source>
</evidence>
<proteinExistence type="inferred from homology"/>
<evidence type="ECO:0000313" key="8">
    <source>
        <dbReference type="EMBL" id="EFC42604.1"/>
    </source>
</evidence>
<dbReference type="STRING" id="5762.D2VKJ2"/>
<dbReference type="GeneID" id="8852252"/>
<dbReference type="PROSITE" id="PS50890">
    <property type="entry name" value="PUA"/>
    <property type="match status" value="1"/>
</dbReference>
<feature type="binding site" evidence="6">
    <location>
        <position position="258"/>
    </location>
    <ligand>
        <name>S-adenosyl-L-methionine</name>
        <dbReference type="ChEBI" id="CHEBI:59789"/>
    </ligand>
</feature>
<keyword evidence="4 6" id="KW-0949">S-adenosyl-L-methionine</keyword>
<dbReference type="PANTHER" id="PTHR22807:SF34">
    <property type="entry name" value="TRNA (CYTOSINE(72)-C(5))-METHYLTRANSFERASE NSUN6"/>
    <property type="match status" value="1"/>
</dbReference>
<accession>D2VKJ2</accession>
<dbReference type="Pfam" id="PF01189">
    <property type="entry name" value="Methyltr_RsmB-F"/>
    <property type="match status" value="1"/>
</dbReference>
<sequence length="424" mass="47810">MQQRNSSFTVEIFQQEVLDYLSESLMLKEKHGSEESKNLLVNSLLRPPSISTIRVNTYHYKKDIVVDRKCGEAVLRGADVFAPGILGISKNCHSGSEIAILCDISSQTKKGFRFEKTIEEMIQIDENTKYQNFIYVGNGILKMDRTSIFQANVKGIGLEVTQPFYETCSLNEISQTYYNEFFAQNICSMVVAHLLDPKKGEKILDMCACPGGKTTHISNLMENEGELICCDRQKGKVDLLKKLSEKLGYSVMKPTVLDGTKATRRVNTDSSENQKSKKRKTNEEQVFLEENYFDRVLVDAPCSGLGQRPTLSFKEFSLDSLKKTAEYQRKILAEAFKVLKPGGILVFSTCTISPMENEENVLWMLENFHSKIELLTPNMTAFASEGLSSIISDSSIRSKVLRFDPVTTPETIGFFACKFKKLSN</sequence>
<dbReference type="AlphaFoldDB" id="D2VKJ2"/>
<keyword evidence="9" id="KW-1185">Reference proteome</keyword>
<dbReference type="CDD" id="cd21150">
    <property type="entry name" value="PUA_NSun6-like"/>
    <property type="match status" value="1"/>
</dbReference>
<dbReference type="PRINTS" id="PR02008">
    <property type="entry name" value="RCMTFAMILY"/>
</dbReference>
<evidence type="ECO:0000256" key="1">
    <source>
        <dbReference type="ARBA" id="ARBA00007494"/>
    </source>
</evidence>
<dbReference type="InterPro" id="IPR015947">
    <property type="entry name" value="PUA-like_sf"/>
</dbReference>
<dbReference type="eggNOG" id="KOG1122">
    <property type="taxonomic scope" value="Eukaryota"/>
</dbReference>
<dbReference type="InterPro" id="IPR002478">
    <property type="entry name" value="PUA"/>
</dbReference>
<dbReference type="PROSITE" id="PS51686">
    <property type="entry name" value="SAM_MT_RSMB_NOP"/>
    <property type="match status" value="1"/>
</dbReference>
<dbReference type="CDD" id="cd02440">
    <property type="entry name" value="AdoMet_MTases"/>
    <property type="match status" value="1"/>
</dbReference>
<dbReference type="GO" id="GO:0008173">
    <property type="term" value="F:RNA methyltransferase activity"/>
    <property type="evidence" value="ECO:0007669"/>
    <property type="project" value="InterPro"/>
</dbReference>
<dbReference type="InterPro" id="IPR036974">
    <property type="entry name" value="PUA_sf"/>
</dbReference>
<keyword evidence="2 6" id="KW-0489">Methyltransferase</keyword>
<protein>
    <submittedName>
        <fullName evidence="8">Predicted protein</fullName>
    </submittedName>
</protein>
<evidence type="ECO:0000256" key="5">
    <source>
        <dbReference type="ARBA" id="ARBA00022884"/>
    </source>
</evidence>
<evidence type="ECO:0000256" key="2">
    <source>
        <dbReference type="ARBA" id="ARBA00022603"/>
    </source>
</evidence>
<dbReference type="PANTHER" id="PTHR22807">
    <property type="entry name" value="NOP2 YEAST -RELATED NOL1/NOP2/FMU SUN DOMAIN-CONTAINING"/>
    <property type="match status" value="1"/>
</dbReference>
<evidence type="ECO:0000256" key="6">
    <source>
        <dbReference type="PROSITE-ProRule" id="PRU01023"/>
    </source>
</evidence>
<keyword evidence="5 6" id="KW-0694">RNA-binding</keyword>
<dbReference type="GO" id="GO:0003723">
    <property type="term" value="F:RNA binding"/>
    <property type="evidence" value="ECO:0007669"/>
    <property type="project" value="UniProtKB-UniRule"/>
</dbReference>
<comment type="similarity">
    <text evidence="1 6">Belongs to the class I-like SAM-binding methyltransferase superfamily. RsmB/NOP family.</text>
</comment>
<dbReference type="PROSITE" id="PS01153">
    <property type="entry name" value="NOL1_NOP2_SUN"/>
    <property type="match status" value="1"/>
</dbReference>
<dbReference type="InterPro" id="IPR049560">
    <property type="entry name" value="MeTrfase_RsmB-F_NOP2_cat"/>
</dbReference>
<dbReference type="InterPro" id="IPR029063">
    <property type="entry name" value="SAM-dependent_MTases_sf"/>
</dbReference>
<keyword evidence="3 6" id="KW-0808">Transferase</keyword>
<feature type="active site" description="Nucleophile" evidence="6">
    <location>
        <position position="350"/>
    </location>
</feature>
<dbReference type="OrthoDB" id="427002at2759"/>
<dbReference type="EMBL" id="GG738878">
    <property type="protein sequence ID" value="EFC42604.1"/>
    <property type="molecule type" value="Genomic_DNA"/>
</dbReference>
<dbReference type="SUPFAM" id="SSF53335">
    <property type="entry name" value="S-adenosyl-L-methionine-dependent methyltransferases"/>
    <property type="match status" value="1"/>
</dbReference>
<dbReference type="Gene3D" id="2.30.130.10">
    <property type="entry name" value="PUA domain"/>
    <property type="match status" value="1"/>
</dbReference>